<dbReference type="EMBL" id="WIXE01004289">
    <property type="protein sequence ID" value="KAK5983177.1"/>
    <property type="molecule type" value="Genomic_DNA"/>
</dbReference>
<dbReference type="InterPro" id="IPR013320">
    <property type="entry name" value="ConA-like_dom_sf"/>
</dbReference>
<accession>A0AAN8IVM9</accession>
<keyword evidence="2" id="KW-0812">Transmembrane</keyword>
<feature type="domain" description="L-type lectin-like" evidence="7">
    <location>
        <begin position="40"/>
        <end position="101"/>
    </location>
</feature>
<name>A0AAN8IVM9_TRICO</name>
<evidence type="ECO:0000313" key="9">
    <source>
        <dbReference type="Proteomes" id="UP001331761"/>
    </source>
</evidence>
<evidence type="ECO:0000313" key="8">
    <source>
        <dbReference type="EMBL" id="KAK5983177.1"/>
    </source>
</evidence>
<feature type="signal peptide" evidence="6">
    <location>
        <begin position="1"/>
        <end position="18"/>
    </location>
</feature>
<dbReference type="GO" id="GO:0005789">
    <property type="term" value="C:endoplasmic reticulum membrane"/>
    <property type="evidence" value="ECO:0007669"/>
    <property type="project" value="TreeGrafter"/>
</dbReference>
<keyword evidence="9" id="KW-1185">Reference proteome</keyword>
<dbReference type="Pfam" id="PF03388">
    <property type="entry name" value="Lectin_leg-like"/>
    <property type="match status" value="1"/>
</dbReference>
<evidence type="ECO:0000259" key="7">
    <source>
        <dbReference type="PROSITE" id="PS51328"/>
    </source>
</evidence>
<evidence type="ECO:0000256" key="6">
    <source>
        <dbReference type="SAM" id="SignalP"/>
    </source>
</evidence>
<feature type="chain" id="PRO_5042870121" evidence="6">
    <location>
        <begin position="19"/>
        <end position="101"/>
    </location>
</feature>
<comment type="caution">
    <text evidence="8">The sequence shown here is derived from an EMBL/GenBank/DDBJ whole genome shotgun (WGS) entry which is preliminary data.</text>
</comment>
<dbReference type="InterPro" id="IPR051136">
    <property type="entry name" value="Intracellular_Lectin-GPT"/>
</dbReference>
<dbReference type="PROSITE" id="PS51328">
    <property type="entry name" value="L_LECTIN_LIKE"/>
    <property type="match status" value="1"/>
</dbReference>
<dbReference type="InterPro" id="IPR005052">
    <property type="entry name" value="Lectin_leg"/>
</dbReference>
<keyword evidence="5" id="KW-0472">Membrane</keyword>
<dbReference type="Proteomes" id="UP001331761">
    <property type="component" value="Unassembled WGS sequence"/>
</dbReference>
<keyword evidence="3 6" id="KW-0732">Signal</keyword>
<sequence length="101" mass="10971">MWWVSLVIGVVAADSSSGSLTGAESSVQSIEGSSVHEFRGYYKKEHSLIRPYQGAGMEIPFWNIQGNSVVTNELIRLTSDIQSQSGAIWNVQVNTTALPLS</sequence>
<dbReference type="AlphaFoldDB" id="A0AAN8IVM9"/>
<evidence type="ECO:0000256" key="1">
    <source>
        <dbReference type="ARBA" id="ARBA00004479"/>
    </source>
</evidence>
<dbReference type="GO" id="GO:0030134">
    <property type="term" value="C:COPII-coated ER to Golgi transport vesicle"/>
    <property type="evidence" value="ECO:0007669"/>
    <property type="project" value="TreeGrafter"/>
</dbReference>
<comment type="subcellular location">
    <subcellularLocation>
        <location evidence="1">Membrane</location>
        <topology evidence="1">Single-pass type I membrane protein</topology>
    </subcellularLocation>
</comment>
<protein>
    <submittedName>
        <fullName evidence="8">L-type lectin domain-containing protein</fullName>
    </submittedName>
</protein>
<evidence type="ECO:0000256" key="2">
    <source>
        <dbReference type="ARBA" id="ARBA00022692"/>
    </source>
</evidence>
<dbReference type="GO" id="GO:0000139">
    <property type="term" value="C:Golgi membrane"/>
    <property type="evidence" value="ECO:0007669"/>
    <property type="project" value="TreeGrafter"/>
</dbReference>
<dbReference type="GO" id="GO:0005793">
    <property type="term" value="C:endoplasmic reticulum-Golgi intermediate compartment"/>
    <property type="evidence" value="ECO:0007669"/>
    <property type="project" value="TreeGrafter"/>
</dbReference>
<keyword evidence="4" id="KW-1133">Transmembrane helix</keyword>
<dbReference type="Gene3D" id="2.60.120.200">
    <property type="match status" value="1"/>
</dbReference>
<dbReference type="GO" id="GO:0006888">
    <property type="term" value="P:endoplasmic reticulum to Golgi vesicle-mediated transport"/>
    <property type="evidence" value="ECO:0007669"/>
    <property type="project" value="TreeGrafter"/>
</dbReference>
<dbReference type="GO" id="GO:0005537">
    <property type="term" value="F:D-mannose binding"/>
    <property type="evidence" value="ECO:0007669"/>
    <property type="project" value="TreeGrafter"/>
</dbReference>
<proteinExistence type="predicted"/>
<organism evidence="8 9">
    <name type="scientific">Trichostrongylus colubriformis</name>
    <name type="common">Black scour worm</name>
    <dbReference type="NCBI Taxonomy" id="6319"/>
    <lineage>
        <taxon>Eukaryota</taxon>
        <taxon>Metazoa</taxon>
        <taxon>Ecdysozoa</taxon>
        <taxon>Nematoda</taxon>
        <taxon>Chromadorea</taxon>
        <taxon>Rhabditida</taxon>
        <taxon>Rhabditina</taxon>
        <taxon>Rhabditomorpha</taxon>
        <taxon>Strongyloidea</taxon>
        <taxon>Trichostrongylidae</taxon>
        <taxon>Trichostrongylus</taxon>
    </lineage>
</organism>
<dbReference type="SUPFAM" id="SSF49899">
    <property type="entry name" value="Concanavalin A-like lectins/glucanases"/>
    <property type="match status" value="1"/>
</dbReference>
<reference evidence="8 9" key="1">
    <citation type="submission" date="2019-10" db="EMBL/GenBank/DDBJ databases">
        <title>Assembly and Annotation for the nematode Trichostrongylus colubriformis.</title>
        <authorList>
            <person name="Martin J."/>
        </authorList>
    </citation>
    <scope>NUCLEOTIDE SEQUENCE [LARGE SCALE GENOMIC DNA]</scope>
    <source>
        <strain evidence="8">G859</strain>
        <tissue evidence="8">Whole worm</tissue>
    </source>
</reference>
<dbReference type="PANTHER" id="PTHR12223:SF45">
    <property type="entry name" value="RE50040P"/>
    <property type="match status" value="1"/>
</dbReference>
<dbReference type="PANTHER" id="PTHR12223">
    <property type="entry name" value="VESICULAR MANNOSE-BINDING LECTIN"/>
    <property type="match status" value="1"/>
</dbReference>
<evidence type="ECO:0000256" key="5">
    <source>
        <dbReference type="ARBA" id="ARBA00023136"/>
    </source>
</evidence>
<gene>
    <name evidence="8" type="ORF">GCK32_021659</name>
</gene>
<evidence type="ECO:0000256" key="3">
    <source>
        <dbReference type="ARBA" id="ARBA00022729"/>
    </source>
</evidence>
<evidence type="ECO:0000256" key="4">
    <source>
        <dbReference type="ARBA" id="ARBA00022989"/>
    </source>
</evidence>